<evidence type="ECO:0000256" key="1">
    <source>
        <dbReference type="ARBA" id="ARBA00010641"/>
    </source>
</evidence>
<evidence type="ECO:0000313" key="9">
    <source>
        <dbReference type="EMBL" id="QHE62466.1"/>
    </source>
</evidence>
<dbReference type="SUPFAM" id="SSF88659">
    <property type="entry name" value="Sigma3 and sigma4 domains of RNA polymerase sigma factors"/>
    <property type="match status" value="1"/>
</dbReference>
<dbReference type="RefSeq" id="WP_159362379.1">
    <property type="nucleotide sequence ID" value="NZ_CP047394.1"/>
</dbReference>
<dbReference type="GO" id="GO:0003677">
    <property type="term" value="F:DNA binding"/>
    <property type="evidence" value="ECO:0007669"/>
    <property type="project" value="UniProtKB-KW"/>
</dbReference>
<dbReference type="InterPro" id="IPR036388">
    <property type="entry name" value="WH-like_DNA-bd_sf"/>
</dbReference>
<evidence type="ECO:0000259" key="7">
    <source>
        <dbReference type="Pfam" id="PF04542"/>
    </source>
</evidence>
<dbReference type="SUPFAM" id="SSF88946">
    <property type="entry name" value="Sigma2 domain of RNA polymerase sigma factors"/>
    <property type="match status" value="1"/>
</dbReference>
<comment type="similarity">
    <text evidence="1 6">Belongs to the sigma-70 factor family. ECF subfamily.</text>
</comment>
<gene>
    <name evidence="9" type="ORF">FHE72_16655</name>
</gene>
<evidence type="ECO:0000256" key="4">
    <source>
        <dbReference type="ARBA" id="ARBA00023125"/>
    </source>
</evidence>
<dbReference type="InterPro" id="IPR013325">
    <property type="entry name" value="RNA_pol_sigma_r2"/>
</dbReference>
<protein>
    <recommendedName>
        <fullName evidence="6">RNA polymerase sigma factor</fullName>
    </recommendedName>
</protein>
<keyword evidence="4 6" id="KW-0238">DNA-binding</keyword>
<feature type="domain" description="RNA polymerase sigma-70 region 2" evidence="7">
    <location>
        <begin position="11"/>
        <end position="77"/>
    </location>
</feature>
<dbReference type="GO" id="GO:0016987">
    <property type="term" value="F:sigma factor activity"/>
    <property type="evidence" value="ECO:0007669"/>
    <property type="project" value="UniProtKB-KW"/>
</dbReference>
<evidence type="ECO:0000256" key="5">
    <source>
        <dbReference type="ARBA" id="ARBA00023163"/>
    </source>
</evidence>
<reference evidence="9 10" key="1">
    <citation type="submission" date="2019-06" db="EMBL/GenBank/DDBJ databases">
        <title>An operon consisting of a P-type ATPase gene and a transcriptional regular gene given the different cadmium resistance in Bacillus vietamensis 151-6 and Bacillus marisflavi 151-25.</title>
        <authorList>
            <person name="Yu X."/>
        </authorList>
    </citation>
    <scope>NUCLEOTIDE SEQUENCE [LARGE SCALE GENOMIC DNA]</scope>
    <source>
        <strain evidence="9 10">151-6</strain>
    </source>
</reference>
<dbReference type="PANTHER" id="PTHR43133:SF8">
    <property type="entry name" value="RNA POLYMERASE SIGMA FACTOR HI_1459-RELATED"/>
    <property type="match status" value="1"/>
</dbReference>
<dbReference type="PROSITE" id="PS01063">
    <property type="entry name" value="SIGMA70_ECF"/>
    <property type="match status" value="1"/>
</dbReference>
<keyword evidence="3 6" id="KW-0731">Sigma factor</keyword>
<dbReference type="Proteomes" id="UP000465062">
    <property type="component" value="Chromosome"/>
</dbReference>
<evidence type="ECO:0000313" key="10">
    <source>
        <dbReference type="Proteomes" id="UP000465062"/>
    </source>
</evidence>
<dbReference type="GO" id="GO:0006352">
    <property type="term" value="P:DNA-templated transcription initiation"/>
    <property type="evidence" value="ECO:0007669"/>
    <property type="project" value="InterPro"/>
</dbReference>
<dbReference type="KEGG" id="bvq:FHE72_16655"/>
<sequence>MFIEESRAEQIFREYRDYVYRTALLLTKSRSLADDITQETFIRVLSKYDMYDNARPIKPWIYTITMNVAKTVMKKQKLMKCFTFFSDEVANDQINSVEESFLKSGDMHELWMAVNSLTWKSRELIVLHFYSEFTLRECSEILGIPLGTAKSRLNTALKQLRRLELQGEFNLTKAGLYEER</sequence>
<dbReference type="NCBIfam" id="TIGR02937">
    <property type="entry name" value="sigma70-ECF"/>
    <property type="match status" value="1"/>
</dbReference>
<dbReference type="InterPro" id="IPR000838">
    <property type="entry name" value="RNA_pol_sigma70_ECF_CS"/>
</dbReference>
<dbReference type="InterPro" id="IPR013249">
    <property type="entry name" value="RNA_pol_sigma70_r4_t2"/>
</dbReference>
<evidence type="ECO:0000259" key="8">
    <source>
        <dbReference type="Pfam" id="PF08281"/>
    </source>
</evidence>
<dbReference type="InterPro" id="IPR007627">
    <property type="entry name" value="RNA_pol_sigma70_r2"/>
</dbReference>
<dbReference type="InterPro" id="IPR014284">
    <property type="entry name" value="RNA_pol_sigma-70_dom"/>
</dbReference>
<dbReference type="EMBL" id="CP047394">
    <property type="protein sequence ID" value="QHE62466.1"/>
    <property type="molecule type" value="Genomic_DNA"/>
</dbReference>
<organism evidence="9 10">
    <name type="scientific">Rossellomorea vietnamensis</name>
    <dbReference type="NCBI Taxonomy" id="218284"/>
    <lineage>
        <taxon>Bacteria</taxon>
        <taxon>Bacillati</taxon>
        <taxon>Bacillota</taxon>
        <taxon>Bacilli</taxon>
        <taxon>Bacillales</taxon>
        <taxon>Bacillaceae</taxon>
        <taxon>Rossellomorea</taxon>
    </lineage>
</organism>
<dbReference type="InterPro" id="IPR013324">
    <property type="entry name" value="RNA_pol_sigma_r3/r4-like"/>
</dbReference>
<feature type="domain" description="RNA polymerase sigma factor 70 region 4 type 2" evidence="8">
    <location>
        <begin position="109"/>
        <end position="160"/>
    </location>
</feature>
<dbReference type="CDD" id="cd06171">
    <property type="entry name" value="Sigma70_r4"/>
    <property type="match status" value="1"/>
</dbReference>
<evidence type="ECO:0000256" key="2">
    <source>
        <dbReference type="ARBA" id="ARBA00023015"/>
    </source>
</evidence>
<dbReference type="AlphaFoldDB" id="A0A6I6UUK8"/>
<dbReference type="Pfam" id="PF08281">
    <property type="entry name" value="Sigma70_r4_2"/>
    <property type="match status" value="1"/>
</dbReference>
<dbReference type="Gene3D" id="1.10.10.10">
    <property type="entry name" value="Winged helix-like DNA-binding domain superfamily/Winged helix DNA-binding domain"/>
    <property type="match status" value="1"/>
</dbReference>
<dbReference type="Pfam" id="PF04542">
    <property type="entry name" value="Sigma70_r2"/>
    <property type="match status" value="1"/>
</dbReference>
<evidence type="ECO:0000256" key="6">
    <source>
        <dbReference type="RuleBase" id="RU000716"/>
    </source>
</evidence>
<evidence type="ECO:0000256" key="3">
    <source>
        <dbReference type="ARBA" id="ARBA00023082"/>
    </source>
</evidence>
<dbReference type="Gene3D" id="1.10.1740.10">
    <property type="match status" value="1"/>
</dbReference>
<dbReference type="PANTHER" id="PTHR43133">
    <property type="entry name" value="RNA POLYMERASE ECF-TYPE SIGMA FACTO"/>
    <property type="match status" value="1"/>
</dbReference>
<keyword evidence="2 6" id="KW-0805">Transcription regulation</keyword>
<name>A0A6I6UUK8_9BACI</name>
<dbReference type="GO" id="GO:0006950">
    <property type="term" value="P:response to stress"/>
    <property type="evidence" value="ECO:0007669"/>
    <property type="project" value="UniProtKB-ARBA"/>
</dbReference>
<proteinExistence type="inferred from homology"/>
<accession>A0A6I6UUK8</accession>
<dbReference type="InterPro" id="IPR039425">
    <property type="entry name" value="RNA_pol_sigma-70-like"/>
</dbReference>
<keyword evidence="5 6" id="KW-0804">Transcription</keyword>